<dbReference type="RefSeq" id="WP_246274959.1">
    <property type="nucleotide sequence ID" value="NZ_JABSNP010000003.1"/>
</dbReference>
<dbReference type="PANTHER" id="PTHR48090">
    <property type="entry name" value="UNDECAPRENYL-PHOSPHATE 4-DEOXY-4-FORMAMIDO-L-ARABINOSE TRANSFERASE-RELATED"/>
    <property type="match status" value="1"/>
</dbReference>
<evidence type="ECO:0000313" key="10">
    <source>
        <dbReference type="EMBL" id="NRT17925.1"/>
    </source>
</evidence>
<dbReference type="SUPFAM" id="SSF53448">
    <property type="entry name" value="Nucleotide-diphospho-sugar transferases"/>
    <property type="match status" value="1"/>
</dbReference>
<dbReference type="Proteomes" id="UP000779507">
    <property type="component" value="Unassembled WGS sequence"/>
</dbReference>
<accession>A0ABX2FLC1</accession>
<keyword evidence="3" id="KW-0808">Transferase</keyword>
<sequence length="336" mass="36970">MPTNLPMAPATPPPFDADELISIVVPLYNEAQSVRTLAGQIVEVMETHGFRYELILVNDGSADQTWGHISALAAANPRIIGLDLAGNYGQTLGLRAGFEQAQGSIVVAMDGDLQHDPAYLPEFVRLIRAGYDMVGGAKSKRPEGFLKTLISNGAHNIISRLSGVKLEYFGATYKAYRRYLLTNVEMLGDAHRFLGALVARKGVRYIEFPIEIRARAFGASNYGLSKVFKVIVDLLILRFTVVYARKPFRLFGVLGILSLLIGGALTSGFLIGSVFFHVNIAARFPMEFIFSLFLIMGGIFLLSFGVLAEIGTYTYFARRNRRPYVLRHVAAQAVEA</sequence>
<evidence type="ECO:0000256" key="4">
    <source>
        <dbReference type="ARBA" id="ARBA00022692"/>
    </source>
</evidence>
<dbReference type="Gene3D" id="3.90.550.10">
    <property type="entry name" value="Spore Coat Polysaccharide Biosynthesis Protein SpsA, Chain A"/>
    <property type="match status" value="1"/>
</dbReference>
<reference evidence="10 11" key="1">
    <citation type="submission" date="2020-05" db="EMBL/GenBank/DDBJ databases">
        <title>Genomic Encyclopedia of Type Strains, Phase IV (KMG-V): Genome sequencing to study the core and pangenomes of soil and plant-associated prokaryotes.</title>
        <authorList>
            <person name="Whitman W."/>
        </authorList>
    </citation>
    <scope>NUCLEOTIDE SEQUENCE [LARGE SCALE GENOMIC DNA]</scope>
    <source>
        <strain evidence="10 11">9A</strain>
    </source>
</reference>
<keyword evidence="2" id="KW-0328">Glycosyltransferase</keyword>
<keyword evidence="1" id="KW-1003">Cell membrane</keyword>
<dbReference type="CDD" id="cd04187">
    <property type="entry name" value="DPM1_like_bac"/>
    <property type="match status" value="1"/>
</dbReference>
<organism evidence="10 11">
    <name type="scientific">Hymenobacter caeli</name>
    <dbReference type="NCBI Taxonomy" id="2735894"/>
    <lineage>
        <taxon>Bacteria</taxon>
        <taxon>Pseudomonadati</taxon>
        <taxon>Bacteroidota</taxon>
        <taxon>Cytophagia</taxon>
        <taxon>Cytophagales</taxon>
        <taxon>Hymenobacteraceae</taxon>
        <taxon>Hymenobacter</taxon>
    </lineage>
</organism>
<evidence type="ECO:0000259" key="9">
    <source>
        <dbReference type="Pfam" id="PF00535"/>
    </source>
</evidence>
<feature type="domain" description="Glycosyltransferase 2-like" evidence="9">
    <location>
        <begin position="22"/>
        <end position="180"/>
    </location>
</feature>
<dbReference type="InterPro" id="IPR050256">
    <property type="entry name" value="Glycosyltransferase_2"/>
</dbReference>
<name>A0ABX2FLC1_9BACT</name>
<evidence type="ECO:0000313" key="11">
    <source>
        <dbReference type="Proteomes" id="UP000779507"/>
    </source>
</evidence>
<protein>
    <submittedName>
        <fullName evidence="10">Glycosyltransferase involved in cell wall biosynthesis</fullName>
    </submittedName>
</protein>
<dbReference type="PANTHER" id="PTHR48090:SF3">
    <property type="entry name" value="UNDECAPRENYL-PHOSPHATE 4-DEOXY-4-FORMAMIDO-L-ARABINOSE TRANSFERASE"/>
    <property type="match status" value="1"/>
</dbReference>
<dbReference type="EMBL" id="JABSNP010000003">
    <property type="protein sequence ID" value="NRT17925.1"/>
    <property type="molecule type" value="Genomic_DNA"/>
</dbReference>
<comment type="caution">
    <text evidence="10">The sequence shown here is derived from an EMBL/GenBank/DDBJ whole genome shotgun (WGS) entry which is preliminary data.</text>
</comment>
<evidence type="ECO:0000256" key="5">
    <source>
        <dbReference type="ARBA" id="ARBA00022985"/>
    </source>
</evidence>
<feature type="transmembrane region" description="Helical" evidence="8">
    <location>
        <begin position="251"/>
        <end position="276"/>
    </location>
</feature>
<evidence type="ECO:0000256" key="6">
    <source>
        <dbReference type="ARBA" id="ARBA00022989"/>
    </source>
</evidence>
<evidence type="ECO:0000256" key="2">
    <source>
        <dbReference type="ARBA" id="ARBA00022676"/>
    </source>
</evidence>
<dbReference type="InterPro" id="IPR029044">
    <property type="entry name" value="Nucleotide-diphossugar_trans"/>
</dbReference>
<feature type="transmembrane region" description="Helical" evidence="8">
    <location>
        <begin position="288"/>
        <end position="316"/>
    </location>
</feature>
<proteinExistence type="predicted"/>
<evidence type="ECO:0000256" key="7">
    <source>
        <dbReference type="ARBA" id="ARBA00023136"/>
    </source>
</evidence>
<evidence type="ECO:0000256" key="3">
    <source>
        <dbReference type="ARBA" id="ARBA00022679"/>
    </source>
</evidence>
<gene>
    <name evidence="10" type="ORF">HNP98_000736</name>
</gene>
<keyword evidence="5" id="KW-0448">Lipopolysaccharide biosynthesis</keyword>
<keyword evidence="7 8" id="KW-0472">Membrane</keyword>
<keyword evidence="4 8" id="KW-0812">Transmembrane</keyword>
<dbReference type="InterPro" id="IPR001173">
    <property type="entry name" value="Glyco_trans_2-like"/>
</dbReference>
<dbReference type="Pfam" id="PF00535">
    <property type="entry name" value="Glycos_transf_2"/>
    <property type="match status" value="1"/>
</dbReference>
<keyword evidence="6 8" id="KW-1133">Transmembrane helix</keyword>
<evidence type="ECO:0000256" key="1">
    <source>
        <dbReference type="ARBA" id="ARBA00022475"/>
    </source>
</evidence>
<keyword evidence="11" id="KW-1185">Reference proteome</keyword>
<evidence type="ECO:0000256" key="8">
    <source>
        <dbReference type="SAM" id="Phobius"/>
    </source>
</evidence>